<feature type="transmembrane region" description="Helical" evidence="8">
    <location>
        <begin position="296"/>
        <end position="315"/>
    </location>
</feature>
<evidence type="ECO:0000256" key="7">
    <source>
        <dbReference type="RuleBase" id="RU000320"/>
    </source>
</evidence>
<evidence type="ECO:0000256" key="5">
    <source>
        <dbReference type="ARBA" id="ARBA00022989"/>
    </source>
</evidence>
<sequence>MELAVWVIILPLLTAFSLGISKLYFKKIFFKLVIGSAILYLYLLILVITTSYPPKVYSIGQWGLLGINLMVDPLSALFLLIIALLFLPFIIFSMKYTKCIKHDYFIFSYLMVAGISGMVLTTDLFNLYVFMEVSSLSSCALSLYKKTDRGIEGTFKYLIMSTFGSFFILLATILTYYLTGTLNMAEISLAFEDTPFTIKSTIMAFFVFGYAIKIGLLPMHAWLPDAYEDSPIPYNVLSSGLVMKSAVYALIRGLYIMFGIDFLDESGLLTIVVFWGVITFITAHCLAFQQSNLNRLLAYSTIAQIAYIMIGLFVGTEAGLIAGSFHILNHAIMKGTLFFVVGIFNYSLAAVEIEDIKGLGYKFPILSFTFVVGSLAIVGLPPFNGFMSKWLIVEAALEAGFTYAAFFILVGTFLSLTYYLKVIVTLYTKNEKPLLIEEAGLSLKLPTIFLGSLCIVFGIVPSLPLHLITKIPTFLLDNGDYIRILIGG</sequence>
<dbReference type="PANTHER" id="PTHR42703">
    <property type="entry name" value="NADH DEHYDROGENASE"/>
    <property type="match status" value="1"/>
</dbReference>
<keyword evidence="4 7" id="KW-0812">Transmembrane</keyword>
<dbReference type="EMBL" id="BMLG01000029">
    <property type="protein sequence ID" value="GGM42338.1"/>
    <property type="molecule type" value="Genomic_DNA"/>
</dbReference>
<evidence type="ECO:0000256" key="2">
    <source>
        <dbReference type="ARBA" id="ARBA00005346"/>
    </source>
</evidence>
<organism evidence="10 11">
    <name type="scientific">Paraliobacillus quinghaiensis</name>
    <dbReference type="NCBI Taxonomy" id="470815"/>
    <lineage>
        <taxon>Bacteria</taxon>
        <taxon>Bacillati</taxon>
        <taxon>Bacillota</taxon>
        <taxon>Bacilli</taxon>
        <taxon>Bacillales</taxon>
        <taxon>Bacillaceae</taxon>
        <taxon>Paraliobacillus</taxon>
    </lineage>
</organism>
<evidence type="ECO:0000256" key="6">
    <source>
        <dbReference type="ARBA" id="ARBA00023136"/>
    </source>
</evidence>
<keyword evidence="6 8" id="KW-0472">Membrane</keyword>
<gene>
    <name evidence="10" type="ORF">GCM10011351_30480</name>
</gene>
<feature type="transmembrane region" description="Helical" evidence="8">
    <location>
        <begin position="267"/>
        <end position="289"/>
    </location>
</feature>
<comment type="caution">
    <text evidence="10">The sequence shown here is derived from an EMBL/GenBank/DDBJ whole genome shotgun (WGS) entry which is preliminary data.</text>
</comment>
<reference evidence="10" key="2">
    <citation type="submission" date="2020-09" db="EMBL/GenBank/DDBJ databases">
        <authorList>
            <person name="Sun Q."/>
            <person name="Zhou Y."/>
        </authorList>
    </citation>
    <scope>NUCLEOTIDE SEQUENCE</scope>
    <source>
        <strain evidence="10">CGMCC 1.6333</strain>
    </source>
</reference>
<accession>A0A917WZ99</accession>
<evidence type="ECO:0000259" key="9">
    <source>
        <dbReference type="Pfam" id="PF00361"/>
    </source>
</evidence>
<dbReference type="RefSeq" id="WP_117157079.1">
    <property type="nucleotide sequence ID" value="NZ_BMLG01000029.1"/>
</dbReference>
<evidence type="ECO:0000313" key="11">
    <source>
        <dbReference type="Proteomes" id="UP000618460"/>
    </source>
</evidence>
<dbReference type="Pfam" id="PF00361">
    <property type="entry name" value="Proton_antipo_M"/>
    <property type="match status" value="1"/>
</dbReference>
<feature type="transmembrane region" description="Helical" evidence="8">
    <location>
        <begin position="448"/>
        <end position="468"/>
    </location>
</feature>
<feature type="transmembrane region" description="Helical" evidence="8">
    <location>
        <begin position="6"/>
        <end position="25"/>
    </location>
</feature>
<keyword evidence="11" id="KW-1185">Reference proteome</keyword>
<feature type="transmembrane region" description="Helical" evidence="8">
    <location>
        <begin position="157"/>
        <end position="178"/>
    </location>
</feature>
<dbReference type="PANTHER" id="PTHR42703:SF1">
    <property type="entry name" value="NA(+)_H(+) ANTIPORTER SUBUNIT D1"/>
    <property type="match status" value="1"/>
</dbReference>
<keyword evidence="5 8" id="KW-1133">Transmembrane helix</keyword>
<feature type="transmembrane region" description="Helical" evidence="8">
    <location>
        <begin position="327"/>
        <end position="351"/>
    </location>
</feature>
<dbReference type="AlphaFoldDB" id="A0A917WZ99"/>
<name>A0A917WZ99_9BACI</name>
<feature type="transmembrane region" description="Helical" evidence="8">
    <location>
        <begin position="363"/>
        <end position="383"/>
    </location>
</feature>
<evidence type="ECO:0000313" key="10">
    <source>
        <dbReference type="EMBL" id="GGM42338.1"/>
    </source>
</evidence>
<reference evidence="10" key="1">
    <citation type="journal article" date="2014" name="Int. J. Syst. Evol. Microbiol.">
        <title>Complete genome sequence of Corynebacterium casei LMG S-19264T (=DSM 44701T), isolated from a smear-ripened cheese.</title>
        <authorList>
            <consortium name="US DOE Joint Genome Institute (JGI-PGF)"/>
            <person name="Walter F."/>
            <person name="Albersmeier A."/>
            <person name="Kalinowski J."/>
            <person name="Ruckert C."/>
        </authorList>
    </citation>
    <scope>NUCLEOTIDE SEQUENCE</scope>
    <source>
        <strain evidence="10">CGMCC 1.6333</strain>
    </source>
</reference>
<feature type="domain" description="NADH:quinone oxidoreductase/Mrp antiporter transmembrane" evidence="9">
    <location>
        <begin position="122"/>
        <end position="415"/>
    </location>
</feature>
<evidence type="ECO:0000256" key="8">
    <source>
        <dbReference type="SAM" id="Phobius"/>
    </source>
</evidence>
<dbReference type="InterPro" id="IPR050586">
    <property type="entry name" value="CPA3_Na-H_Antiporter_D"/>
</dbReference>
<dbReference type="InterPro" id="IPR001750">
    <property type="entry name" value="ND/Mrp_TM"/>
</dbReference>
<feature type="transmembrane region" description="Helical" evidence="8">
    <location>
        <begin position="73"/>
        <end position="92"/>
    </location>
</feature>
<feature type="transmembrane region" description="Helical" evidence="8">
    <location>
        <begin position="198"/>
        <end position="222"/>
    </location>
</feature>
<evidence type="ECO:0000256" key="4">
    <source>
        <dbReference type="ARBA" id="ARBA00022692"/>
    </source>
</evidence>
<proteinExistence type="inferred from homology"/>
<comment type="similarity">
    <text evidence="2">Belongs to the CPA3 antiporters (TC 2.A.63) subunit D family.</text>
</comment>
<feature type="transmembrane region" description="Helical" evidence="8">
    <location>
        <begin position="403"/>
        <end position="427"/>
    </location>
</feature>
<evidence type="ECO:0000256" key="3">
    <source>
        <dbReference type="ARBA" id="ARBA00022475"/>
    </source>
</evidence>
<dbReference type="OrthoDB" id="9811718at2"/>
<keyword evidence="3" id="KW-1003">Cell membrane</keyword>
<comment type="subcellular location">
    <subcellularLocation>
        <location evidence="1">Cell membrane</location>
        <topology evidence="1">Multi-pass membrane protein</topology>
    </subcellularLocation>
    <subcellularLocation>
        <location evidence="7">Membrane</location>
        <topology evidence="7">Multi-pass membrane protein</topology>
    </subcellularLocation>
</comment>
<feature type="transmembrane region" description="Helical" evidence="8">
    <location>
        <begin position="32"/>
        <end position="53"/>
    </location>
</feature>
<feature type="transmembrane region" description="Helical" evidence="8">
    <location>
        <begin position="104"/>
        <end position="121"/>
    </location>
</feature>
<evidence type="ECO:0000256" key="1">
    <source>
        <dbReference type="ARBA" id="ARBA00004651"/>
    </source>
</evidence>
<dbReference type="Proteomes" id="UP000618460">
    <property type="component" value="Unassembled WGS sequence"/>
</dbReference>
<dbReference type="GO" id="GO:0005886">
    <property type="term" value="C:plasma membrane"/>
    <property type="evidence" value="ECO:0007669"/>
    <property type="project" value="UniProtKB-SubCell"/>
</dbReference>
<protein>
    <submittedName>
        <fullName evidence="10">NADH dehydrogenase subunit N</fullName>
    </submittedName>
</protein>